<evidence type="ECO:0000313" key="14">
    <source>
        <dbReference type="Proteomes" id="UP000006727"/>
    </source>
</evidence>
<dbReference type="NCBIfam" id="NF003917">
    <property type="entry name" value="PRK05443.1-1"/>
    <property type="match status" value="1"/>
</dbReference>
<dbReference type="Pfam" id="PF13090">
    <property type="entry name" value="PP_kinase_C"/>
    <property type="match status" value="1"/>
</dbReference>
<dbReference type="PANTHER" id="PTHR30218:SF0">
    <property type="entry name" value="POLYPHOSPHATE KINASE"/>
    <property type="match status" value="1"/>
</dbReference>
<gene>
    <name evidence="13" type="primary">LOC112295677</name>
    <name evidence="12" type="ORF">PHYPA_002051</name>
</gene>
<dbReference type="PANTHER" id="PTHR30218">
    <property type="entry name" value="POLYPHOSPHATE KINASE"/>
    <property type="match status" value="1"/>
</dbReference>
<reference evidence="12 14" key="1">
    <citation type="journal article" date="2008" name="Science">
        <title>The Physcomitrella genome reveals evolutionary insights into the conquest of land by plants.</title>
        <authorList>
            <person name="Rensing S."/>
            <person name="Lang D."/>
            <person name="Zimmer A."/>
            <person name="Terry A."/>
            <person name="Salamov A."/>
            <person name="Shapiro H."/>
            <person name="Nishiyama T."/>
            <person name="Perroud P.-F."/>
            <person name="Lindquist E."/>
            <person name="Kamisugi Y."/>
            <person name="Tanahashi T."/>
            <person name="Sakakibara K."/>
            <person name="Fujita T."/>
            <person name="Oishi K."/>
            <person name="Shin-I T."/>
            <person name="Kuroki Y."/>
            <person name="Toyoda A."/>
            <person name="Suzuki Y."/>
            <person name="Hashimoto A."/>
            <person name="Yamaguchi K."/>
            <person name="Sugano A."/>
            <person name="Kohara Y."/>
            <person name="Fujiyama A."/>
            <person name="Anterola A."/>
            <person name="Aoki S."/>
            <person name="Ashton N."/>
            <person name="Barbazuk W.B."/>
            <person name="Barker E."/>
            <person name="Bennetzen J."/>
            <person name="Bezanilla M."/>
            <person name="Blankenship R."/>
            <person name="Cho S.H."/>
            <person name="Dutcher S."/>
            <person name="Estelle M."/>
            <person name="Fawcett J.A."/>
            <person name="Gundlach H."/>
            <person name="Hanada K."/>
            <person name="Heyl A."/>
            <person name="Hicks K.A."/>
            <person name="Hugh J."/>
            <person name="Lohr M."/>
            <person name="Mayer K."/>
            <person name="Melkozernov A."/>
            <person name="Murata T."/>
            <person name="Nelson D."/>
            <person name="Pils B."/>
            <person name="Prigge M."/>
            <person name="Reiss B."/>
            <person name="Renner T."/>
            <person name="Rombauts S."/>
            <person name="Rushton P."/>
            <person name="Sanderfoot A."/>
            <person name="Schween G."/>
            <person name="Shiu S.-H."/>
            <person name="Stueber K."/>
            <person name="Theodoulou F.L."/>
            <person name="Tu H."/>
            <person name="Van de Peer Y."/>
            <person name="Verrier P.J."/>
            <person name="Waters E."/>
            <person name="Wood A."/>
            <person name="Yang L."/>
            <person name="Cove D."/>
            <person name="Cuming A."/>
            <person name="Hasebe M."/>
            <person name="Lucas S."/>
            <person name="Mishler D.B."/>
            <person name="Reski R."/>
            <person name="Grigoriev I."/>
            <person name="Quatrano R.S."/>
            <person name="Boore J.L."/>
        </authorList>
    </citation>
    <scope>NUCLEOTIDE SEQUENCE [LARGE SCALE GENOMIC DNA]</scope>
    <source>
        <strain evidence="13 14">cv. Gransden 2004</strain>
    </source>
</reference>
<evidence type="ECO:0000259" key="8">
    <source>
        <dbReference type="Pfam" id="PF02503"/>
    </source>
</evidence>
<dbReference type="InterPro" id="IPR036830">
    <property type="entry name" value="PP_kinase_middle_dom_sf"/>
</dbReference>
<feature type="region of interest" description="Disordered" evidence="7">
    <location>
        <begin position="180"/>
        <end position="202"/>
    </location>
</feature>
<evidence type="ECO:0000259" key="9">
    <source>
        <dbReference type="Pfam" id="PF13089"/>
    </source>
</evidence>
<dbReference type="CDD" id="cd09168">
    <property type="entry name" value="PLDc_PaPPK1_C2_like"/>
    <property type="match status" value="1"/>
</dbReference>
<protein>
    <recommendedName>
        <fullName evidence="1">ATP-polyphosphate phosphotransferase</fullName>
        <ecNumber evidence="1">2.7.4.1</ecNumber>
    </recommendedName>
</protein>
<dbReference type="CDD" id="cd09165">
    <property type="entry name" value="PLDc_PaPPK1_C1_like"/>
    <property type="match status" value="1"/>
</dbReference>
<feature type="region of interest" description="Disordered" evidence="7">
    <location>
        <begin position="102"/>
        <end position="122"/>
    </location>
</feature>
<reference evidence="12 14" key="2">
    <citation type="journal article" date="2018" name="Plant J.">
        <title>The Physcomitrella patens chromosome-scale assembly reveals moss genome structure and evolution.</title>
        <authorList>
            <person name="Lang D."/>
            <person name="Ullrich K.K."/>
            <person name="Murat F."/>
            <person name="Fuchs J."/>
            <person name="Jenkins J."/>
            <person name="Haas F.B."/>
            <person name="Piednoel M."/>
            <person name="Gundlach H."/>
            <person name="Van Bel M."/>
            <person name="Meyberg R."/>
            <person name="Vives C."/>
            <person name="Morata J."/>
            <person name="Symeonidi A."/>
            <person name="Hiss M."/>
            <person name="Muchero W."/>
            <person name="Kamisugi Y."/>
            <person name="Saleh O."/>
            <person name="Blanc G."/>
            <person name="Decker E.L."/>
            <person name="van Gessel N."/>
            <person name="Grimwood J."/>
            <person name="Hayes R.D."/>
            <person name="Graham S.W."/>
            <person name="Gunter L.E."/>
            <person name="McDaniel S.F."/>
            <person name="Hoernstein S.N.W."/>
            <person name="Larsson A."/>
            <person name="Li F.W."/>
            <person name="Perroud P.F."/>
            <person name="Phillips J."/>
            <person name="Ranjan P."/>
            <person name="Rokshar D.S."/>
            <person name="Rothfels C.J."/>
            <person name="Schneider L."/>
            <person name="Shu S."/>
            <person name="Stevenson D.W."/>
            <person name="Thummler F."/>
            <person name="Tillich M."/>
            <person name="Villarreal Aguilar J.C."/>
            <person name="Widiez T."/>
            <person name="Wong G.K."/>
            <person name="Wymore A."/>
            <person name="Zhang Y."/>
            <person name="Zimmer A.D."/>
            <person name="Quatrano R.S."/>
            <person name="Mayer K.F.X."/>
            <person name="Goodstein D."/>
            <person name="Casacuberta J.M."/>
            <person name="Vandepoele K."/>
            <person name="Reski R."/>
            <person name="Cuming A.C."/>
            <person name="Tuskan G.A."/>
            <person name="Maumus F."/>
            <person name="Salse J."/>
            <person name="Schmutz J."/>
            <person name="Rensing S.A."/>
        </authorList>
    </citation>
    <scope>NUCLEOTIDE SEQUENCE [LARGE SCALE GENOMIC DNA]</scope>
    <source>
        <strain evidence="13 14">cv. Gransden 2004</strain>
    </source>
</reference>
<dbReference type="Gramene" id="Pp3c2_1750V3.1">
    <property type="protein sequence ID" value="Pp3c2_1750V3.1"/>
    <property type="gene ID" value="Pp3c2_1750"/>
</dbReference>
<dbReference type="GO" id="GO:0009358">
    <property type="term" value="C:polyphosphate kinase complex"/>
    <property type="evidence" value="ECO:0007669"/>
    <property type="project" value="InterPro"/>
</dbReference>
<evidence type="ECO:0000256" key="5">
    <source>
        <dbReference type="ARBA" id="ARBA00022777"/>
    </source>
</evidence>
<dbReference type="PaxDb" id="3218-PP1S243_57V6.1"/>
<keyword evidence="4" id="KW-0547">Nucleotide-binding</keyword>
<feature type="domain" description="Polyphosphate kinase middle" evidence="8">
    <location>
        <begin position="370"/>
        <end position="550"/>
    </location>
</feature>
<sequence>MEGAAAGLGSTSVGRSSQPGRSYLFCHIESNARSSALLAGSTAMACGIKCHHWQNRVTSSEVISVASGVRSIARKMQQRCFKKGAAGEAFSNISSQLGCGRESLERPRSQTTRLAKKKQNAWSRGGVRVRADAVVQQSAGSDETTGNRLVENGVATLVTLKAVIDEKSGALLLKEELTKEKNDTTHASKSKGGDAKPKLRKLKPSKIDDLPVELRQPPMNGNVVMPPQKQEGLEADVAGIGVDTLVAADSVYNKELSWLAFNWRVLHMALDVRTPLLERLRFLAISARNLDEFFCKRIGALKRQEAAGVENLINVQSRMAWTPQQQLKHVAKEVRLMVDTQIACLTEEVLPALKKNGFNLVDYEELHLHEKDQLRLYFKSSLEPILTPLAVDPGHPFPYIGNLTSSIAVVLRDPYDDAVQFAIVSVPSGLERWKSLAFSKNDEYNMNTFVSLEDIIINNLDLLFGGMEIMSAHVFRTTRNADVARNEEEAEDLLEMITDEMRELRFAPFVRLEVDCKMPLEVVQRLTMELGLSDKDDVYAICGPMALGELDSLVGKCNLTSPLVYTLWTSKTHPRLQGADVFEVIKKGDILLHHPYHSFVTSTQHFVEAAANDPKVAAIKATLYRTNNDSPVISALAKAAEAGKQVAVLVELKARFDEVRNMGFAQKLEDAGCNVAYGLVGLKTHCKCIMVVRKEDDGLRTYVHIGTGNYNPRTASVYTDFGLLSCDPDLGMDVADLFKYLTGYHRQVAYRKLLVAPGTMRNEFIWLIEREIANAQAGKPASIIVKCNGLDDQVMVTKLYEASKAGVNIDCIVRGMCRIRTGIPNVSDNIRVVSILGRFLEHHRIFRFENGGDAEYYMGSADWMTRNLTRRVEVVTPVEDEALQKELQEMLDACLCDRRKAWEMRPDGRYQLLGVGNMKDPPRKHIPQVASPKLIAAVESMGLHEGLMEIVAKRCRKAKKVNLRKQDGTAMKPRRQHDSS</sequence>
<dbReference type="InterPro" id="IPR024953">
    <property type="entry name" value="PP_kinase_middle"/>
</dbReference>
<dbReference type="Gene3D" id="3.30.1840.10">
    <property type="entry name" value="Polyphosphate kinase middle domain"/>
    <property type="match status" value="1"/>
</dbReference>
<evidence type="ECO:0000256" key="3">
    <source>
        <dbReference type="ARBA" id="ARBA00022679"/>
    </source>
</evidence>
<dbReference type="Gene3D" id="1.20.58.310">
    <property type="entry name" value="Polyphosphate kinase N-terminal domain"/>
    <property type="match status" value="1"/>
</dbReference>
<feature type="region of interest" description="Disordered" evidence="7">
    <location>
        <begin position="961"/>
        <end position="980"/>
    </location>
</feature>
<feature type="domain" description="Polyphosphate kinase C-terminal" evidence="11">
    <location>
        <begin position="580"/>
        <end position="746"/>
    </location>
</feature>
<dbReference type="GO" id="GO:0008976">
    <property type="term" value="F:polyphosphate kinase activity"/>
    <property type="evidence" value="ECO:0000318"/>
    <property type="project" value="GO_Central"/>
</dbReference>
<dbReference type="EC" id="2.7.4.1" evidence="1"/>
<evidence type="ECO:0000256" key="7">
    <source>
        <dbReference type="SAM" id="MobiDB-lite"/>
    </source>
</evidence>
<evidence type="ECO:0000256" key="2">
    <source>
        <dbReference type="ARBA" id="ARBA00022553"/>
    </source>
</evidence>
<feature type="compositionally biased region" description="Basic and acidic residues" evidence="7">
    <location>
        <begin position="180"/>
        <end position="197"/>
    </location>
</feature>
<keyword evidence="5" id="KW-0418">Kinase</keyword>
<dbReference type="STRING" id="3218.A0A2K1KZT5"/>
<evidence type="ECO:0000256" key="4">
    <source>
        <dbReference type="ARBA" id="ARBA00022741"/>
    </source>
</evidence>
<dbReference type="GO" id="GO:0016020">
    <property type="term" value="C:membrane"/>
    <property type="evidence" value="ECO:0000318"/>
    <property type="project" value="GO_Central"/>
</dbReference>
<dbReference type="GO" id="GO:0006799">
    <property type="term" value="P:polyphosphate biosynthetic process"/>
    <property type="evidence" value="ECO:0000318"/>
    <property type="project" value="GO_Central"/>
</dbReference>
<dbReference type="AlphaFoldDB" id="A0A2K1KZT5"/>
<dbReference type="GeneID" id="112295677"/>
<reference evidence="13" key="3">
    <citation type="submission" date="2020-12" db="UniProtKB">
        <authorList>
            <consortium name="EnsemblPlants"/>
        </authorList>
    </citation>
    <scope>IDENTIFICATION</scope>
</reference>
<dbReference type="EnsemblPlants" id="Pp3c2_1750V3.1">
    <property type="protein sequence ID" value="Pp3c2_1750V3.1"/>
    <property type="gene ID" value="Pp3c2_1750"/>
</dbReference>
<dbReference type="SUPFAM" id="SSF143724">
    <property type="entry name" value="PHP14-like"/>
    <property type="match status" value="1"/>
</dbReference>
<dbReference type="KEGG" id="ppp:112295677"/>
<accession>A0A2K1KZT5</accession>
<dbReference type="Gene3D" id="3.30.870.10">
    <property type="entry name" value="Endonuclease Chain A"/>
    <property type="match status" value="2"/>
</dbReference>
<dbReference type="OrthoDB" id="2011998at2759"/>
<evidence type="ECO:0000259" key="11">
    <source>
        <dbReference type="Pfam" id="PF17941"/>
    </source>
</evidence>
<evidence type="ECO:0000259" key="10">
    <source>
        <dbReference type="Pfam" id="PF13090"/>
    </source>
</evidence>
<feature type="domain" description="Polyphosphate kinase C-terminal" evidence="10">
    <location>
        <begin position="753"/>
        <end position="913"/>
    </location>
</feature>
<keyword evidence="2" id="KW-0597">Phosphoprotein</keyword>
<dbReference type="Pfam" id="PF13089">
    <property type="entry name" value="PP_kinase_N"/>
    <property type="match status" value="1"/>
</dbReference>
<dbReference type="GO" id="GO:0005524">
    <property type="term" value="F:ATP binding"/>
    <property type="evidence" value="ECO:0007669"/>
    <property type="project" value="UniProtKB-KW"/>
</dbReference>
<organism evidence="12">
    <name type="scientific">Physcomitrium patens</name>
    <name type="common">Spreading-leaved earth moss</name>
    <name type="synonym">Physcomitrella patens</name>
    <dbReference type="NCBI Taxonomy" id="3218"/>
    <lineage>
        <taxon>Eukaryota</taxon>
        <taxon>Viridiplantae</taxon>
        <taxon>Streptophyta</taxon>
        <taxon>Embryophyta</taxon>
        <taxon>Bryophyta</taxon>
        <taxon>Bryophytina</taxon>
        <taxon>Bryopsida</taxon>
        <taxon>Funariidae</taxon>
        <taxon>Funariales</taxon>
        <taxon>Funariaceae</taxon>
        <taxon>Physcomitrium</taxon>
    </lineage>
</organism>
<dbReference type="SUPFAM" id="SSF140356">
    <property type="entry name" value="PPK N-terminal domain-like"/>
    <property type="match status" value="1"/>
</dbReference>
<evidence type="ECO:0000313" key="12">
    <source>
        <dbReference type="EMBL" id="PNR59260.1"/>
    </source>
</evidence>
<keyword evidence="14" id="KW-1185">Reference proteome</keyword>
<evidence type="ECO:0000256" key="6">
    <source>
        <dbReference type="ARBA" id="ARBA00022840"/>
    </source>
</evidence>
<dbReference type="HAMAP" id="MF_00347">
    <property type="entry name" value="Polyphosphate_kinase"/>
    <property type="match status" value="1"/>
</dbReference>
<dbReference type="InterPro" id="IPR003414">
    <property type="entry name" value="PP_kinase"/>
</dbReference>
<dbReference type="NCBIfam" id="TIGR03705">
    <property type="entry name" value="poly_P_kin"/>
    <property type="match status" value="1"/>
</dbReference>
<dbReference type="InterPro" id="IPR025200">
    <property type="entry name" value="PPK_C_dom2"/>
</dbReference>
<dbReference type="SUPFAM" id="SSF56024">
    <property type="entry name" value="Phospholipase D/nuclease"/>
    <property type="match status" value="2"/>
</dbReference>
<dbReference type="EnsemblPlants" id="Pp3c2_1750V3.2">
    <property type="protein sequence ID" value="Pp3c2_1750V3.2"/>
    <property type="gene ID" value="Pp3c2_1750"/>
</dbReference>
<feature type="domain" description="Polyphosphate kinase N-terminal" evidence="9">
    <location>
        <begin position="252"/>
        <end position="360"/>
    </location>
</feature>
<dbReference type="Pfam" id="PF02503">
    <property type="entry name" value="PP_kinase"/>
    <property type="match status" value="1"/>
</dbReference>
<dbReference type="NCBIfam" id="NF003921">
    <property type="entry name" value="PRK05443.2-2"/>
    <property type="match status" value="1"/>
</dbReference>
<dbReference type="Pfam" id="PF17941">
    <property type="entry name" value="PP_kinase_C_1"/>
    <property type="match status" value="1"/>
</dbReference>
<dbReference type="InterPro" id="IPR036832">
    <property type="entry name" value="PPK_N_dom_sf"/>
</dbReference>
<name>A0A2K1KZT5_PHYPA</name>
<keyword evidence="6" id="KW-0067">ATP-binding</keyword>
<dbReference type="InterPro" id="IPR025198">
    <property type="entry name" value="PPK_N_dom"/>
</dbReference>
<dbReference type="InterPro" id="IPR041108">
    <property type="entry name" value="PP_kinase_C_1"/>
</dbReference>
<dbReference type="RefSeq" id="XP_024403299.1">
    <property type="nucleotide sequence ID" value="XM_024547531.2"/>
</dbReference>
<keyword evidence="3" id="KW-0808">Transferase</keyword>
<dbReference type="EMBL" id="ABEU02000002">
    <property type="protein sequence ID" value="PNR59260.1"/>
    <property type="molecule type" value="Genomic_DNA"/>
</dbReference>
<dbReference type="Gramene" id="Pp3c2_1750V3.2">
    <property type="protein sequence ID" value="Pp3c2_1750V3.2"/>
    <property type="gene ID" value="Pp3c2_1750"/>
</dbReference>
<evidence type="ECO:0000313" key="13">
    <source>
        <dbReference type="EnsemblPlants" id="Pp3c2_1750V3.1"/>
    </source>
</evidence>
<evidence type="ECO:0000256" key="1">
    <source>
        <dbReference type="ARBA" id="ARBA00012960"/>
    </source>
</evidence>
<proteinExistence type="inferred from homology"/>
<dbReference type="Proteomes" id="UP000006727">
    <property type="component" value="Chromosome 2"/>
</dbReference>